<dbReference type="Proteomes" id="UP001335648">
    <property type="component" value="Unassembled WGS sequence"/>
</dbReference>
<gene>
    <name evidence="2" type="ORF">CesoFtcFv8_017072</name>
</gene>
<accession>A0AAN8BKC7</accession>
<keyword evidence="3" id="KW-1185">Reference proteome</keyword>
<dbReference type="AlphaFoldDB" id="A0AAN8BKC7"/>
<comment type="caution">
    <text evidence="2">The sequence shown here is derived from an EMBL/GenBank/DDBJ whole genome shotgun (WGS) entry which is preliminary data.</text>
</comment>
<proteinExistence type="predicted"/>
<dbReference type="EMBL" id="JAULUE010002059">
    <property type="protein sequence ID" value="KAK5885990.1"/>
    <property type="molecule type" value="Genomic_DNA"/>
</dbReference>
<feature type="region of interest" description="Disordered" evidence="1">
    <location>
        <begin position="39"/>
        <end position="94"/>
    </location>
</feature>
<organism evidence="2 3">
    <name type="scientific">Champsocephalus esox</name>
    <name type="common">pike icefish</name>
    <dbReference type="NCBI Taxonomy" id="159716"/>
    <lineage>
        <taxon>Eukaryota</taxon>
        <taxon>Metazoa</taxon>
        <taxon>Chordata</taxon>
        <taxon>Craniata</taxon>
        <taxon>Vertebrata</taxon>
        <taxon>Euteleostomi</taxon>
        <taxon>Actinopterygii</taxon>
        <taxon>Neopterygii</taxon>
        <taxon>Teleostei</taxon>
        <taxon>Neoteleostei</taxon>
        <taxon>Acanthomorphata</taxon>
        <taxon>Eupercaria</taxon>
        <taxon>Perciformes</taxon>
        <taxon>Notothenioidei</taxon>
        <taxon>Channichthyidae</taxon>
        <taxon>Champsocephalus</taxon>
    </lineage>
</organism>
<sequence>MGRIKGVQALSSEAEWGSVSRLSHTLACSMLLELHKLPHNYPGGTPKQERLARGGESERGKGRSSCRADRHHEASGPGPDVGLQVARTQMMAAS</sequence>
<feature type="compositionally biased region" description="Basic and acidic residues" evidence="1">
    <location>
        <begin position="47"/>
        <end position="74"/>
    </location>
</feature>
<reference evidence="2 3" key="1">
    <citation type="journal article" date="2023" name="Mol. Biol. Evol.">
        <title>Genomics of Secondarily Temperate Adaptation in the Only Non-Antarctic Icefish.</title>
        <authorList>
            <person name="Rivera-Colon A.G."/>
            <person name="Rayamajhi N."/>
            <person name="Minhas B.F."/>
            <person name="Madrigal G."/>
            <person name="Bilyk K.T."/>
            <person name="Yoon V."/>
            <person name="Hune M."/>
            <person name="Gregory S."/>
            <person name="Cheng C.H.C."/>
            <person name="Catchen J.M."/>
        </authorList>
    </citation>
    <scope>NUCLEOTIDE SEQUENCE [LARGE SCALE GENOMIC DNA]</scope>
    <source>
        <strain evidence="2">JC2023a</strain>
    </source>
</reference>
<evidence type="ECO:0000313" key="3">
    <source>
        <dbReference type="Proteomes" id="UP001335648"/>
    </source>
</evidence>
<evidence type="ECO:0000313" key="2">
    <source>
        <dbReference type="EMBL" id="KAK5885990.1"/>
    </source>
</evidence>
<name>A0AAN8BKC7_9TELE</name>
<evidence type="ECO:0000256" key="1">
    <source>
        <dbReference type="SAM" id="MobiDB-lite"/>
    </source>
</evidence>
<protein>
    <submittedName>
        <fullName evidence="2">Uncharacterized protein</fullName>
    </submittedName>
</protein>